<proteinExistence type="inferred from homology"/>
<dbReference type="InterPro" id="IPR001362">
    <property type="entry name" value="Glyco_hydro_32"/>
</dbReference>
<accession>G0EK74</accession>
<dbReference type="InterPro" id="IPR013320">
    <property type="entry name" value="ConA-like_dom_sf"/>
</dbReference>
<comment type="catalytic activity">
    <reaction evidence="4">
        <text>Hydrolysis of terminal non-reducing beta-D-fructofuranoside residues in beta-D-fructofuranosides.</text>
        <dbReference type="EC" id="3.2.1.26"/>
    </reaction>
</comment>
<dbReference type="UniPathway" id="UPA00238"/>
<dbReference type="PANTHER" id="PTHR43101">
    <property type="entry name" value="BETA-FRUCTOSIDASE"/>
    <property type="match status" value="1"/>
</dbReference>
<dbReference type="CDD" id="cd18623">
    <property type="entry name" value="GH32_ScrB-like"/>
    <property type="match status" value="1"/>
</dbReference>
<dbReference type="Gene3D" id="2.115.10.20">
    <property type="entry name" value="Glycosyl hydrolase domain, family 43"/>
    <property type="match status" value="1"/>
</dbReference>
<dbReference type="InterPro" id="IPR006232">
    <property type="entry name" value="Suc6P_hydrolase"/>
</dbReference>
<dbReference type="HOGENOM" id="CLU_001528_7_1_12"/>
<sequence length="500" mass="58736">MQLIRGNEMRLVSKVFEEAIKQKEIEYSKDNNNKWRLNFHLMPPVGWLNDPNALSYFKGEYHIFFQYSPFDVEGGLKFWGHYITKDLINHKYVGVSIYPDEKYDCHGVYSGSALTEDDKLYIYYTGNVKLLGKHDYIESGREANTMLIISEDGINFSKKECLMEMKDYPKDITNHIRDPKVWKENDSYYMVQGARKYGKDRDNDIGEVLIFKSEDKRNWKHTSTINSKNRFGYMWECPDLFNLDGQNILITCPQGVEQIENVYENIYLSGYFLINDDYENKEHIEVNNFTVIDRGFDFYAPQTFLDENGNRVIIGWMGVPDTEDDHKNLTVQYGWQHCLTVARELSFKNGKLYQKPHRSLEKLREKKIFEKSCSYDLLSDNLISKDINSYEVLIDNIKSSDNFELLISEGVSIKYKNNRFILEFINDIGKKIGGGRYKRSCDLEKLESLRILIDTSAIEIFVNDGEIVFSTRYYPDEYSFKIIGNMNLTIYKLSNFNINH</sequence>
<dbReference type="SMART" id="SM00640">
    <property type="entry name" value="Glyco_32"/>
    <property type="match status" value="1"/>
</dbReference>
<keyword evidence="2 4" id="KW-0378">Hydrolase</keyword>
<dbReference type="Pfam" id="PF08244">
    <property type="entry name" value="Glyco_hydro_32C"/>
    <property type="match status" value="1"/>
</dbReference>
<dbReference type="PANTHER" id="PTHR43101:SF1">
    <property type="entry name" value="BETA-FRUCTOSIDASE"/>
    <property type="match status" value="1"/>
</dbReference>
<evidence type="ECO:0000256" key="4">
    <source>
        <dbReference type="RuleBase" id="RU362110"/>
    </source>
</evidence>
<gene>
    <name evidence="8" type="primary">sacC</name>
    <name evidence="8" type="ordered locus">Bint_1924</name>
</gene>
<evidence type="ECO:0000256" key="5">
    <source>
        <dbReference type="RuleBase" id="RU365015"/>
    </source>
</evidence>
<keyword evidence="9" id="KW-1185">Reference proteome</keyword>
<evidence type="ECO:0000313" key="9">
    <source>
        <dbReference type="Proteomes" id="UP000008522"/>
    </source>
</evidence>
<dbReference type="EC" id="3.2.1.26" evidence="4"/>
<comment type="similarity">
    <text evidence="1 4">Belongs to the glycosyl hydrolase 32 family.</text>
</comment>
<dbReference type="EMBL" id="CP002874">
    <property type="protein sequence ID" value="AEM22540.1"/>
    <property type="molecule type" value="Genomic_DNA"/>
</dbReference>
<dbReference type="GO" id="GO:0004564">
    <property type="term" value="F:beta-fructofuranosidase activity"/>
    <property type="evidence" value="ECO:0007669"/>
    <property type="project" value="UniProtKB-EC"/>
</dbReference>
<dbReference type="Proteomes" id="UP000008522">
    <property type="component" value="Chromosome"/>
</dbReference>
<keyword evidence="3 4" id="KW-0326">Glycosidase</keyword>
<evidence type="ECO:0000256" key="1">
    <source>
        <dbReference type="ARBA" id="ARBA00009902"/>
    </source>
</evidence>
<evidence type="ECO:0000259" key="7">
    <source>
        <dbReference type="Pfam" id="PF08244"/>
    </source>
</evidence>
<feature type="domain" description="Glycosyl hydrolase family 32 N-terminal" evidence="6">
    <location>
        <begin position="40"/>
        <end position="356"/>
    </location>
</feature>
<dbReference type="SUPFAM" id="SSF75005">
    <property type="entry name" value="Arabinanase/levansucrase/invertase"/>
    <property type="match status" value="1"/>
</dbReference>
<feature type="domain" description="Glycosyl hydrolase family 32 C-terminal" evidence="7">
    <location>
        <begin position="446"/>
        <end position="481"/>
    </location>
</feature>
<comment type="pathway">
    <text evidence="5">Glycan biosynthesis; sucrose metabolism.</text>
</comment>
<protein>
    <recommendedName>
        <fullName evidence="4">Sucrose-6-phosphate hydrolase</fullName>
        <ecNumber evidence="4">3.2.1.26</ecNumber>
    </recommendedName>
    <alternativeName>
        <fullName evidence="5">Invertase</fullName>
    </alternativeName>
</protein>
<evidence type="ECO:0000313" key="8">
    <source>
        <dbReference type="EMBL" id="AEM22540.1"/>
    </source>
</evidence>
<evidence type="ECO:0000259" key="6">
    <source>
        <dbReference type="Pfam" id="PF00251"/>
    </source>
</evidence>
<dbReference type="AlphaFoldDB" id="G0EK74"/>
<dbReference type="Pfam" id="PF00251">
    <property type="entry name" value="Glyco_hydro_32N"/>
    <property type="match status" value="1"/>
</dbReference>
<comment type="subcellular location">
    <subcellularLocation>
        <location evidence="5">Cytoplasm</location>
    </subcellularLocation>
</comment>
<dbReference type="GO" id="GO:0005737">
    <property type="term" value="C:cytoplasm"/>
    <property type="evidence" value="ECO:0007669"/>
    <property type="project" value="UniProtKB-SubCell"/>
</dbReference>
<dbReference type="NCBIfam" id="TIGR01322">
    <property type="entry name" value="scrB_fam"/>
    <property type="match status" value="1"/>
</dbReference>
<dbReference type="SUPFAM" id="SSF49899">
    <property type="entry name" value="Concanavalin A-like lectins/glucanases"/>
    <property type="match status" value="1"/>
</dbReference>
<dbReference type="KEGG" id="bip:Bint_1924"/>
<dbReference type="InterPro" id="IPR018053">
    <property type="entry name" value="Glyco_hydro_32_AS"/>
</dbReference>
<keyword evidence="5" id="KW-0119">Carbohydrate metabolism</keyword>
<keyword evidence="5" id="KW-0963">Cytoplasm</keyword>
<dbReference type="InterPro" id="IPR023296">
    <property type="entry name" value="Glyco_hydro_beta-prop_sf"/>
</dbReference>
<reference evidence="8 9" key="1">
    <citation type="journal article" date="2011" name="BMC Genomics">
        <title>Complete genome sequence of Brachyspira intermedia reveals unique genomic features in Brachyspira species and phage-mediated horizontal gene transfer.</title>
        <authorList>
            <person name="Hafstrom T."/>
            <person name="Jansson D.S."/>
            <person name="Segerman B."/>
        </authorList>
    </citation>
    <scope>NUCLEOTIDE SEQUENCE [LARGE SCALE GENOMIC DNA]</scope>
    <source>
        <strain evidence="9">ATCC 51140 / PWS/A</strain>
    </source>
</reference>
<evidence type="ECO:0000256" key="3">
    <source>
        <dbReference type="ARBA" id="ARBA00023295"/>
    </source>
</evidence>
<comment type="function">
    <text evidence="5">Enables the bacterium to metabolize sucrose as a sole carbon source.</text>
</comment>
<dbReference type="GO" id="GO:0005985">
    <property type="term" value="P:sucrose metabolic process"/>
    <property type="evidence" value="ECO:0007669"/>
    <property type="project" value="UniProtKB-UniPathway"/>
</dbReference>
<dbReference type="eggNOG" id="COG1621">
    <property type="taxonomic scope" value="Bacteria"/>
</dbReference>
<dbReference type="InterPro" id="IPR013148">
    <property type="entry name" value="Glyco_hydro_32_N"/>
</dbReference>
<dbReference type="PATRIC" id="fig|1045858.4.peg.1926"/>
<dbReference type="Gene3D" id="2.60.120.560">
    <property type="entry name" value="Exo-inulinase, domain 1"/>
    <property type="match status" value="1"/>
</dbReference>
<dbReference type="InterPro" id="IPR013189">
    <property type="entry name" value="Glyco_hydro_32_C"/>
</dbReference>
<name>G0EK74_BRAIP</name>
<organism evidence="8 9">
    <name type="scientific">Brachyspira intermedia (strain ATCC 51140 / PWS/A)</name>
    <name type="common">Serpulina intermedia</name>
    <dbReference type="NCBI Taxonomy" id="1045858"/>
    <lineage>
        <taxon>Bacteria</taxon>
        <taxon>Pseudomonadati</taxon>
        <taxon>Spirochaetota</taxon>
        <taxon>Spirochaetia</taxon>
        <taxon>Brachyspirales</taxon>
        <taxon>Brachyspiraceae</taxon>
        <taxon>Brachyspira</taxon>
    </lineage>
</organism>
<evidence type="ECO:0000256" key="2">
    <source>
        <dbReference type="ARBA" id="ARBA00022801"/>
    </source>
</evidence>
<dbReference type="InterPro" id="IPR051214">
    <property type="entry name" value="GH32_Enzymes"/>
</dbReference>
<dbReference type="PROSITE" id="PS00609">
    <property type="entry name" value="GLYCOSYL_HYDROL_F32"/>
    <property type="match status" value="1"/>
</dbReference>